<protein>
    <submittedName>
        <fullName evidence="3">SPOSA6832_00394-mRNA-1:cds</fullName>
    </submittedName>
</protein>
<feature type="region of interest" description="Disordered" evidence="2">
    <location>
        <begin position="229"/>
        <end position="425"/>
    </location>
</feature>
<feature type="compositionally biased region" description="Low complexity" evidence="2">
    <location>
        <begin position="321"/>
        <end position="346"/>
    </location>
</feature>
<dbReference type="PANTHER" id="PTHR14534:SF3">
    <property type="entry name" value="GID COMPLEX SUBUNIT 4 HOMOLOG"/>
    <property type="match status" value="1"/>
</dbReference>
<proteinExistence type="inferred from homology"/>
<evidence type="ECO:0000313" key="4">
    <source>
        <dbReference type="Proteomes" id="UP000243876"/>
    </source>
</evidence>
<feature type="region of interest" description="Disordered" evidence="2">
    <location>
        <begin position="166"/>
        <end position="186"/>
    </location>
</feature>
<dbReference type="GO" id="GO:0043161">
    <property type="term" value="P:proteasome-mediated ubiquitin-dependent protein catabolic process"/>
    <property type="evidence" value="ECO:0007669"/>
    <property type="project" value="TreeGrafter"/>
</dbReference>
<evidence type="ECO:0000256" key="1">
    <source>
        <dbReference type="ARBA" id="ARBA00061469"/>
    </source>
</evidence>
<feature type="compositionally biased region" description="Polar residues" evidence="2">
    <location>
        <begin position="356"/>
        <end position="375"/>
    </location>
</feature>
<reference evidence="4" key="1">
    <citation type="submission" date="2015-02" db="EMBL/GenBank/DDBJ databases">
        <authorList>
            <person name="Gon?alves P."/>
        </authorList>
    </citation>
    <scope>NUCLEOTIDE SEQUENCE [LARGE SCALE GENOMIC DNA]</scope>
</reference>
<sequence length="603" mass="64218">MEEGANLLFQRHAARRDLDLDRELEWDEQDNARRARALLQHIWANPPPDEVVDVDDHSERGSSDIEDAAIHDLSQSMPDRARGMRTSAGGLFGFPTYGGLLDEDSEEEEEDDPVFGFDGDGLERDIDEAMWAFGHEGYDNDMDGGLRRNGHPLAALWPGLLGERPLNPASARRRTAPPPVLAASQQPPIPSLHAAARAPQDPSSSTSYSSFLAPGATFTGQQTFGKSLSAAARALRAQGSARSSDDPPRRQAPAPPDGLSLYLVSNRDRSTSGESSSPGNAWYLAPSLLHSSPEYTTAHPTFAPFPAATATRVPPGPPDVGPSSSLAIPRPSSSSSSAFNPSADPSQAFLLGPLRPTSSGGTGDSQPSQLASRAFTSSRYAPYSAPSPSSSTSGAVPAPTSSSSTAVPPEASPVPSPPPVPIPPNLSASIQQVVIHSYSPSAAPLDHSHPFSTPALTGVMHALGVLSPSRNPSSSPLSRVTTYFSAHIIRPLLDGLFVSPSRTGSGNSPSEGLVRVSPYSEAESWVQLGPFRGMDKDELFTKGRDAQWVEEKTKGWVLMRWKERDFINVNGLYTDPASAPYQRLNLRPSSESGAFSLGTFGYR</sequence>
<dbReference type="InterPro" id="IPR018618">
    <property type="entry name" value="GID4/10-like"/>
</dbReference>
<name>A0A0D6EFV5_SPOSA</name>
<dbReference type="GO" id="GO:0007039">
    <property type="term" value="P:protein catabolic process in the vacuole"/>
    <property type="evidence" value="ECO:0007669"/>
    <property type="project" value="TreeGrafter"/>
</dbReference>
<feature type="compositionally biased region" description="Pro residues" evidence="2">
    <location>
        <begin position="410"/>
        <end position="424"/>
    </location>
</feature>
<evidence type="ECO:0000256" key="2">
    <source>
        <dbReference type="SAM" id="MobiDB-lite"/>
    </source>
</evidence>
<dbReference type="GO" id="GO:0045721">
    <property type="term" value="P:negative regulation of gluconeogenesis"/>
    <property type="evidence" value="ECO:0007669"/>
    <property type="project" value="TreeGrafter"/>
</dbReference>
<feature type="compositionally biased region" description="Low complexity" evidence="2">
    <location>
        <begin position="229"/>
        <end position="242"/>
    </location>
</feature>
<feature type="compositionally biased region" description="Low complexity" evidence="2">
    <location>
        <begin position="376"/>
        <end position="409"/>
    </location>
</feature>
<dbReference type="GO" id="GO:0034657">
    <property type="term" value="C:GID complex"/>
    <property type="evidence" value="ECO:0007669"/>
    <property type="project" value="TreeGrafter"/>
</dbReference>
<dbReference type="Proteomes" id="UP000243876">
    <property type="component" value="Unassembled WGS sequence"/>
</dbReference>
<dbReference type="AlphaFoldDB" id="A0A0D6EFV5"/>
<dbReference type="GO" id="GO:0005773">
    <property type="term" value="C:vacuole"/>
    <property type="evidence" value="ECO:0007669"/>
    <property type="project" value="GOC"/>
</dbReference>
<feature type="region of interest" description="Disordered" evidence="2">
    <location>
        <begin position="193"/>
        <end position="212"/>
    </location>
</feature>
<dbReference type="EMBL" id="CENE01000001">
    <property type="protein sequence ID" value="CEQ38902.1"/>
    <property type="molecule type" value="Genomic_DNA"/>
</dbReference>
<gene>
    <name evidence="3" type="primary">SPOSA6832_00394</name>
</gene>
<dbReference type="OrthoDB" id="62at2759"/>
<dbReference type="GO" id="GO:0006623">
    <property type="term" value="P:protein targeting to vacuole"/>
    <property type="evidence" value="ECO:0007669"/>
    <property type="project" value="TreeGrafter"/>
</dbReference>
<accession>A0A0D6EFV5</accession>
<keyword evidence="4" id="KW-1185">Reference proteome</keyword>
<evidence type="ECO:0000313" key="3">
    <source>
        <dbReference type="EMBL" id="CEQ38902.1"/>
    </source>
</evidence>
<feature type="compositionally biased region" description="Low complexity" evidence="2">
    <location>
        <begin position="296"/>
        <end position="313"/>
    </location>
</feature>
<dbReference type="PANTHER" id="PTHR14534">
    <property type="entry name" value="VACUOLAR IMPORT AND DEGRADATION PROTEIN 24"/>
    <property type="match status" value="1"/>
</dbReference>
<comment type="similarity">
    <text evidence="1">Belongs to the GID4/VID24 family.</text>
</comment>
<organism evidence="3 4">
    <name type="scientific">Sporidiobolus salmonicolor</name>
    <name type="common">Yeast-like fungus</name>
    <name type="synonym">Sporobolomyces salmonicolor</name>
    <dbReference type="NCBI Taxonomy" id="5005"/>
    <lineage>
        <taxon>Eukaryota</taxon>
        <taxon>Fungi</taxon>
        <taxon>Dikarya</taxon>
        <taxon>Basidiomycota</taxon>
        <taxon>Pucciniomycotina</taxon>
        <taxon>Microbotryomycetes</taxon>
        <taxon>Sporidiobolales</taxon>
        <taxon>Sporidiobolaceae</taxon>
        <taxon>Sporobolomyces</taxon>
    </lineage>
</organism>